<dbReference type="Pfam" id="PF16321">
    <property type="entry name" value="Ribosom_S30AE_C"/>
    <property type="match status" value="1"/>
</dbReference>
<dbReference type="RefSeq" id="WP_090020900.1">
    <property type="nucleotide sequence ID" value="NZ_FNCE01000009.1"/>
</dbReference>
<dbReference type="Proteomes" id="UP000199415">
    <property type="component" value="Unassembled WGS sequence"/>
</dbReference>
<reference evidence="7 8" key="1">
    <citation type="submission" date="2016-10" db="EMBL/GenBank/DDBJ databases">
        <authorList>
            <person name="de Groot N.N."/>
        </authorList>
    </citation>
    <scope>NUCLEOTIDE SEQUENCE [LARGE SCALE GENOMIC DNA]</scope>
    <source>
        <strain evidence="7 8">DSM 25584</strain>
    </source>
</reference>
<dbReference type="EMBL" id="FNCE01000009">
    <property type="protein sequence ID" value="SDG33182.1"/>
    <property type="molecule type" value="Genomic_DNA"/>
</dbReference>
<keyword evidence="7" id="KW-0689">Ribosomal protein</keyword>
<evidence type="ECO:0000256" key="1">
    <source>
        <dbReference type="ARBA" id="ARBA00022845"/>
    </source>
</evidence>
<keyword evidence="8" id="KW-1185">Reference proteome</keyword>
<comment type="similarity">
    <text evidence="4">Belongs to the HPF/YfiA ribosome-associated protein family. Long HPF subfamily.</text>
</comment>
<comment type="subunit">
    <text evidence="2">Associates exclusively with 100S ribosomes, which are dimers of 70S ribosomes.</text>
</comment>
<dbReference type="InterPro" id="IPR003489">
    <property type="entry name" value="RHF/RaiA"/>
</dbReference>
<comment type="function">
    <text evidence="4">Required for dimerization of active 70S ribosomes into 100S ribosomes in stationary phase; 100S ribosomes are translationally inactive and sometimes present during exponential growth.</text>
</comment>
<evidence type="ECO:0000256" key="4">
    <source>
        <dbReference type="HAMAP-Rule" id="MF_00839"/>
    </source>
</evidence>
<dbReference type="SUPFAM" id="SSF69754">
    <property type="entry name" value="Ribosome binding protein Y (YfiA homologue)"/>
    <property type="match status" value="1"/>
</dbReference>
<dbReference type="OrthoDB" id="9794975at2"/>
<evidence type="ECO:0000256" key="5">
    <source>
        <dbReference type="SAM" id="MobiDB-lite"/>
    </source>
</evidence>
<dbReference type="STRING" id="1082479.SAMN05216241_10926"/>
<protein>
    <recommendedName>
        <fullName evidence="3 4">Ribosome hibernation promoting factor</fullName>
        <shortName evidence="4">HPF</shortName>
    </recommendedName>
</protein>
<dbReference type="GO" id="GO:0045900">
    <property type="term" value="P:negative regulation of translational elongation"/>
    <property type="evidence" value="ECO:0007669"/>
    <property type="project" value="TreeGrafter"/>
</dbReference>
<name>A0A1G7TDK3_9PROT</name>
<dbReference type="Gene3D" id="3.30.505.50">
    <property type="entry name" value="Sigma 54 modulation/S30EA ribosomal protein, C-terminal domain"/>
    <property type="match status" value="1"/>
</dbReference>
<keyword evidence="4" id="KW-0963">Cytoplasm</keyword>
<dbReference type="PANTHER" id="PTHR33231">
    <property type="entry name" value="30S RIBOSOMAL PROTEIN"/>
    <property type="match status" value="1"/>
</dbReference>
<feature type="region of interest" description="Disordered" evidence="5">
    <location>
        <begin position="87"/>
        <end position="139"/>
    </location>
</feature>
<evidence type="ECO:0000313" key="7">
    <source>
        <dbReference type="EMBL" id="SDG33182.1"/>
    </source>
</evidence>
<gene>
    <name evidence="4" type="primary">hpf</name>
    <name evidence="7" type="ORF">SAMN05216241_10926</name>
</gene>
<accession>A0A1G7TDK3</accession>
<evidence type="ECO:0000259" key="6">
    <source>
        <dbReference type="Pfam" id="PF16321"/>
    </source>
</evidence>
<dbReference type="Gene3D" id="3.30.160.100">
    <property type="entry name" value="Ribosome hibernation promotion factor-like"/>
    <property type="match status" value="1"/>
</dbReference>
<comment type="subunit">
    <text evidence="4">Interacts with 100S ribosomes.</text>
</comment>
<feature type="domain" description="Sigma 54 modulation/S30EA ribosomal protein C-terminal" evidence="6">
    <location>
        <begin position="140"/>
        <end position="193"/>
    </location>
</feature>
<evidence type="ECO:0000313" key="8">
    <source>
        <dbReference type="Proteomes" id="UP000199415"/>
    </source>
</evidence>
<dbReference type="AlphaFoldDB" id="A0A1G7TDK3"/>
<dbReference type="NCBIfam" id="TIGR00741">
    <property type="entry name" value="yfiA"/>
    <property type="match status" value="1"/>
</dbReference>
<dbReference type="GO" id="GO:0022627">
    <property type="term" value="C:cytosolic small ribosomal subunit"/>
    <property type="evidence" value="ECO:0007669"/>
    <property type="project" value="TreeGrafter"/>
</dbReference>
<proteinExistence type="inferred from homology"/>
<dbReference type="InterPro" id="IPR050574">
    <property type="entry name" value="HPF/YfiA_ribosome-assoc"/>
</dbReference>
<dbReference type="InterPro" id="IPR036567">
    <property type="entry name" value="RHF-like"/>
</dbReference>
<feature type="compositionally biased region" description="Basic and acidic residues" evidence="5">
    <location>
        <begin position="97"/>
        <end position="110"/>
    </location>
</feature>
<dbReference type="InterPro" id="IPR034694">
    <property type="entry name" value="HPF_long/plastid"/>
</dbReference>
<evidence type="ECO:0000256" key="2">
    <source>
        <dbReference type="ARBA" id="ARBA00038695"/>
    </source>
</evidence>
<organism evidence="7 8">
    <name type="scientific">Limimonas halophila</name>
    <dbReference type="NCBI Taxonomy" id="1082479"/>
    <lineage>
        <taxon>Bacteria</taxon>
        <taxon>Pseudomonadati</taxon>
        <taxon>Pseudomonadota</taxon>
        <taxon>Alphaproteobacteria</taxon>
        <taxon>Rhodospirillales</taxon>
        <taxon>Rhodovibrionaceae</taxon>
        <taxon>Limimonas</taxon>
    </lineage>
</organism>
<keyword evidence="7" id="KW-0687">Ribonucleoprotein</keyword>
<dbReference type="Pfam" id="PF02482">
    <property type="entry name" value="Ribosomal_S30AE"/>
    <property type="match status" value="1"/>
</dbReference>
<evidence type="ECO:0000256" key="3">
    <source>
        <dbReference type="ARBA" id="ARBA00041148"/>
    </source>
</evidence>
<dbReference type="InterPro" id="IPR038416">
    <property type="entry name" value="Ribosom_S30AE_C_sf"/>
</dbReference>
<feature type="compositionally biased region" description="Basic residues" evidence="5">
    <location>
        <begin position="87"/>
        <end position="96"/>
    </location>
</feature>
<keyword evidence="1 4" id="KW-0810">Translation regulation</keyword>
<comment type="subcellular location">
    <subcellularLocation>
        <location evidence="4">Cytoplasm</location>
    </subcellularLocation>
</comment>
<dbReference type="CDD" id="cd00552">
    <property type="entry name" value="RaiA"/>
    <property type="match status" value="1"/>
</dbReference>
<dbReference type="GO" id="GO:0043024">
    <property type="term" value="F:ribosomal small subunit binding"/>
    <property type="evidence" value="ECO:0007669"/>
    <property type="project" value="TreeGrafter"/>
</dbReference>
<dbReference type="PANTHER" id="PTHR33231:SF1">
    <property type="entry name" value="30S RIBOSOMAL PROTEIN"/>
    <property type="match status" value="1"/>
</dbReference>
<dbReference type="InterPro" id="IPR032528">
    <property type="entry name" value="Ribosom_S30AE_C"/>
</dbReference>
<sequence>MHLSVHGRHLDIGDALRTHIEESLSGIFTKYFGDAIEASVTIARDGPMYHARLIAKIGRGLDLAAEARADRPYDAFDGAAEHLAKRLRRHKRRLRDHHKDDGGGPTERARQVVLSGEPEEEAAPDGGDGDGAGPEAADGQPAVVAEMPHDIPTLTVGEAVMRLDLADQGAMMFRNAGHGGFNMVYRRADGHIGWIDPQGNAAA</sequence>
<dbReference type="HAMAP" id="MF_00839">
    <property type="entry name" value="HPF"/>
    <property type="match status" value="1"/>
</dbReference>